<dbReference type="EMBL" id="CAJVQA010001030">
    <property type="protein sequence ID" value="CAG8500051.1"/>
    <property type="molecule type" value="Genomic_DNA"/>
</dbReference>
<evidence type="ECO:0000256" key="1">
    <source>
        <dbReference type="SAM" id="Coils"/>
    </source>
</evidence>
<keyword evidence="3" id="KW-1185">Reference proteome</keyword>
<proteinExistence type="predicted"/>
<evidence type="ECO:0000313" key="2">
    <source>
        <dbReference type="EMBL" id="CAG8500051.1"/>
    </source>
</evidence>
<comment type="caution">
    <text evidence="2">The sequence shown here is derived from an EMBL/GenBank/DDBJ whole genome shotgun (WGS) entry which is preliminary data.</text>
</comment>
<dbReference type="OrthoDB" id="2432162at2759"/>
<organism evidence="2 3">
    <name type="scientific">Cetraspora pellucida</name>
    <dbReference type="NCBI Taxonomy" id="1433469"/>
    <lineage>
        <taxon>Eukaryota</taxon>
        <taxon>Fungi</taxon>
        <taxon>Fungi incertae sedis</taxon>
        <taxon>Mucoromycota</taxon>
        <taxon>Glomeromycotina</taxon>
        <taxon>Glomeromycetes</taxon>
        <taxon>Diversisporales</taxon>
        <taxon>Gigasporaceae</taxon>
        <taxon>Cetraspora</taxon>
    </lineage>
</organism>
<name>A0A9N9EZB2_9GLOM</name>
<evidence type="ECO:0000313" key="3">
    <source>
        <dbReference type="Proteomes" id="UP000789759"/>
    </source>
</evidence>
<dbReference type="Proteomes" id="UP000789759">
    <property type="component" value="Unassembled WGS sequence"/>
</dbReference>
<feature type="coiled-coil region" evidence="1">
    <location>
        <begin position="8"/>
        <end position="84"/>
    </location>
</feature>
<accession>A0A9N9EZB2</accession>
<gene>
    <name evidence="2" type="ORF">CPELLU_LOCUS2404</name>
</gene>
<sequence>MEDVQSTIDSLKKLNTKFILQIDELRKKNADIKAENIKLKQDKAEIKARFIKLEQNDKDTAFENAELKAKVAKLKQKQSQTDEKNNFIVKLNDDAKEIDQFSPKSLKNIEIDNFLDSTYKEKVSKERIREKILQQNLFLNNTSLEKVIPKDSSTVLLLSLGQLFDKATDAEYGAIHANQKEILCWYYYEKGFLIQVKVVIQNAEITLHDANDKSLTPKISARGFCQNSITNSSSSETSTSSFQLFHTSNSKDIISKDNKSLLNTEISILSPKAGLCQYAIEHKIDSKKFLVITEAKKNKWTTEYFHGNLKIDICFYHAKIERKKDFRKYCKFLTDQERLVSEELLCHGILKSGLSTAWLDDLIKKCEKIYAKFIQISFEEKTLFVCR</sequence>
<reference evidence="2" key="1">
    <citation type="submission" date="2021-06" db="EMBL/GenBank/DDBJ databases">
        <authorList>
            <person name="Kallberg Y."/>
            <person name="Tangrot J."/>
            <person name="Rosling A."/>
        </authorList>
    </citation>
    <scope>NUCLEOTIDE SEQUENCE</scope>
    <source>
        <strain evidence="2">FL966</strain>
    </source>
</reference>
<dbReference type="AlphaFoldDB" id="A0A9N9EZB2"/>
<protein>
    <submittedName>
        <fullName evidence="2">17908_t:CDS:1</fullName>
    </submittedName>
</protein>
<keyword evidence="1" id="KW-0175">Coiled coil</keyword>